<proteinExistence type="predicted"/>
<name>A0ABS4GQC3_9BACL</name>
<evidence type="ECO:0000313" key="2">
    <source>
        <dbReference type="Proteomes" id="UP001519343"/>
    </source>
</evidence>
<reference evidence="1 2" key="1">
    <citation type="submission" date="2021-03" db="EMBL/GenBank/DDBJ databases">
        <title>Genomic Encyclopedia of Type Strains, Phase IV (KMG-IV): sequencing the most valuable type-strain genomes for metagenomic binning, comparative biology and taxonomic classification.</title>
        <authorList>
            <person name="Goeker M."/>
        </authorList>
    </citation>
    <scope>NUCLEOTIDE SEQUENCE [LARGE SCALE GENOMIC DNA]</scope>
    <source>
        <strain evidence="1 2">DSM 24738</strain>
    </source>
</reference>
<sequence>MKINVAEQMSFFELHRCYEDQCGGSEGVH</sequence>
<dbReference type="Proteomes" id="UP001519343">
    <property type="component" value="Unassembled WGS sequence"/>
</dbReference>
<keyword evidence="2" id="KW-1185">Reference proteome</keyword>
<gene>
    <name evidence="1" type="ORF">J2Z37_002243</name>
</gene>
<accession>A0ABS4GQC3</accession>
<dbReference type="EMBL" id="JAGGKT010000005">
    <property type="protein sequence ID" value="MBP1932242.1"/>
    <property type="molecule type" value="Genomic_DNA"/>
</dbReference>
<comment type="caution">
    <text evidence="1">The sequence shown here is derived from an EMBL/GenBank/DDBJ whole genome shotgun (WGS) entry which is preliminary data.</text>
</comment>
<organism evidence="1 2">
    <name type="scientific">Ammoniphilus resinae</name>
    <dbReference type="NCBI Taxonomy" id="861532"/>
    <lineage>
        <taxon>Bacteria</taxon>
        <taxon>Bacillati</taxon>
        <taxon>Bacillota</taxon>
        <taxon>Bacilli</taxon>
        <taxon>Bacillales</taxon>
        <taxon>Paenibacillaceae</taxon>
        <taxon>Aneurinibacillus group</taxon>
        <taxon>Ammoniphilus</taxon>
    </lineage>
</organism>
<protein>
    <submittedName>
        <fullName evidence="1">Uncharacterized protein</fullName>
    </submittedName>
</protein>
<evidence type="ECO:0000313" key="1">
    <source>
        <dbReference type="EMBL" id="MBP1932242.1"/>
    </source>
</evidence>